<dbReference type="EMBL" id="KV417271">
    <property type="protein sequence ID" value="KZO99656.1"/>
    <property type="molecule type" value="Genomic_DNA"/>
</dbReference>
<dbReference type="Pfam" id="PF08265">
    <property type="entry name" value="YL1_C"/>
    <property type="match status" value="1"/>
</dbReference>
<name>A0A167QDJ1_CALVF</name>
<dbReference type="PANTHER" id="PTHR13275:SF4">
    <property type="entry name" value="VACUOLAR PROTEIN SORTING-ASSOCIATED PROTEIN 72 HOMOLOG"/>
    <property type="match status" value="1"/>
</dbReference>
<evidence type="ECO:0000259" key="3">
    <source>
        <dbReference type="SMART" id="SM00993"/>
    </source>
</evidence>
<dbReference type="AlphaFoldDB" id="A0A167QDJ1"/>
<comment type="similarity">
    <text evidence="1">Belongs to the VPS72/YL1 family.</text>
</comment>
<feature type="region of interest" description="Disordered" evidence="2">
    <location>
        <begin position="72"/>
        <end position="91"/>
    </location>
</feature>
<dbReference type="InterPro" id="IPR046757">
    <property type="entry name" value="YL1_N"/>
</dbReference>
<proteinExistence type="inferred from homology"/>
<feature type="domain" description="Vps72/YL1 C-terminal" evidence="3">
    <location>
        <begin position="394"/>
        <end position="423"/>
    </location>
</feature>
<dbReference type="SMART" id="SM00993">
    <property type="entry name" value="YL1_C"/>
    <property type="match status" value="1"/>
</dbReference>
<evidence type="ECO:0000313" key="4">
    <source>
        <dbReference type="EMBL" id="KZO99656.1"/>
    </source>
</evidence>
<evidence type="ECO:0000256" key="1">
    <source>
        <dbReference type="ARBA" id="ARBA00006832"/>
    </source>
</evidence>
<keyword evidence="5" id="KW-1185">Reference proteome</keyword>
<dbReference type="InterPro" id="IPR013272">
    <property type="entry name" value="Vps72/YL1_C"/>
</dbReference>
<organism evidence="4 5">
    <name type="scientific">Calocera viscosa (strain TUFC12733)</name>
    <dbReference type="NCBI Taxonomy" id="1330018"/>
    <lineage>
        <taxon>Eukaryota</taxon>
        <taxon>Fungi</taxon>
        <taxon>Dikarya</taxon>
        <taxon>Basidiomycota</taxon>
        <taxon>Agaricomycotina</taxon>
        <taxon>Dacrymycetes</taxon>
        <taxon>Dacrymycetales</taxon>
        <taxon>Dacrymycetaceae</taxon>
        <taxon>Calocera</taxon>
    </lineage>
</organism>
<sequence length="483" mass="53258">MTTTSLFTPKPAAKPLEPRAKLVKRVSIALPPDARLSSDMENGLPLRRRQSARSSTQTANLRLERKLREDAARRASIVSRPKRPTQPRKTQDQLIADALELEERNVKSLKDFLAREEEKKRAARVVRKALHDGGVVAFISRAEEVRLPPVQVITPSAAPGEVTLPVLVSQDNVSSRPLKTEQNEEGREENVNLHMSEVASNPDNRVTLEAVDSENLLEAPAPLAKPPHTPKLAQDSEQVLRTDSSIIPLGASQGVEVEGANEAPAIASRPLVLEKHVERQVANIEQPGQPATAEALPAGETSQTMEDPSSVAPPQPQESTEEKVLRTRNLVALKDLVPADVIMDDEGEIDTQKSKNKVPWTWVEEMAALFGHHVDWGALRVVPARNRPIYRRPPICLMTGLPAPYRDPQTGIPYANAKAYRTLQRLTHHEFVWSEGRGVYWADETEHGARGVPASWNGYVRGIMPGQQAAAALAKEDVEMEDV</sequence>
<dbReference type="OrthoDB" id="78296at2759"/>
<dbReference type="GO" id="GO:0005634">
    <property type="term" value="C:nucleus"/>
    <property type="evidence" value="ECO:0007669"/>
    <property type="project" value="TreeGrafter"/>
</dbReference>
<dbReference type="STRING" id="1330018.A0A167QDJ1"/>
<feature type="region of interest" description="Disordered" evidence="2">
    <location>
        <begin position="31"/>
        <end position="66"/>
    </location>
</feature>
<reference evidence="4 5" key="1">
    <citation type="journal article" date="2016" name="Mol. Biol. Evol.">
        <title>Comparative Genomics of Early-Diverging Mushroom-Forming Fungi Provides Insights into the Origins of Lignocellulose Decay Capabilities.</title>
        <authorList>
            <person name="Nagy L.G."/>
            <person name="Riley R."/>
            <person name="Tritt A."/>
            <person name="Adam C."/>
            <person name="Daum C."/>
            <person name="Floudas D."/>
            <person name="Sun H."/>
            <person name="Yadav J.S."/>
            <person name="Pangilinan J."/>
            <person name="Larsson K.H."/>
            <person name="Matsuura K."/>
            <person name="Barry K."/>
            <person name="Labutti K."/>
            <person name="Kuo R."/>
            <person name="Ohm R.A."/>
            <person name="Bhattacharya S.S."/>
            <person name="Shirouzu T."/>
            <person name="Yoshinaga Y."/>
            <person name="Martin F.M."/>
            <person name="Grigoriev I.V."/>
            <person name="Hibbett D.S."/>
        </authorList>
    </citation>
    <scope>NUCLEOTIDE SEQUENCE [LARGE SCALE GENOMIC DNA]</scope>
    <source>
        <strain evidence="4 5">TUFC12733</strain>
    </source>
</reference>
<dbReference type="Proteomes" id="UP000076738">
    <property type="component" value="Unassembled WGS sequence"/>
</dbReference>
<dbReference type="Pfam" id="PF05764">
    <property type="entry name" value="YL1"/>
    <property type="match status" value="1"/>
</dbReference>
<evidence type="ECO:0000313" key="5">
    <source>
        <dbReference type="Proteomes" id="UP000076738"/>
    </source>
</evidence>
<protein>
    <recommendedName>
        <fullName evidence="3">Vps72/YL1 C-terminal domain-containing protein</fullName>
    </recommendedName>
</protein>
<feature type="region of interest" description="Disordered" evidence="2">
    <location>
        <begin position="283"/>
        <end position="323"/>
    </location>
</feature>
<gene>
    <name evidence="4" type="ORF">CALVIDRAFT_534080</name>
</gene>
<dbReference type="PANTHER" id="PTHR13275">
    <property type="entry name" value="YL-1 PROTEIN TRANSCRIPTION FACTOR-LIKE 1"/>
    <property type="match status" value="1"/>
</dbReference>
<evidence type="ECO:0000256" key="2">
    <source>
        <dbReference type="SAM" id="MobiDB-lite"/>
    </source>
</evidence>
<feature type="region of interest" description="Disordered" evidence="2">
    <location>
        <begin position="220"/>
        <end position="239"/>
    </location>
</feature>
<accession>A0A167QDJ1</accession>